<dbReference type="RefSeq" id="XP_009220866.1">
    <property type="nucleotide sequence ID" value="XM_009222602.1"/>
</dbReference>
<protein>
    <submittedName>
        <fullName evidence="1 2">Uncharacterized protein</fullName>
    </submittedName>
</protein>
<dbReference type="GeneID" id="20345263"/>
<reference evidence="3" key="1">
    <citation type="submission" date="2010-07" db="EMBL/GenBank/DDBJ databases">
        <title>The genome sequence of Gaeumannomyces graminis var. tritici strain R3-111a-1.</title>
        <authorList>
            <consortium name="The Broad Institute Genome Sequencing Platform"/>
            <person name="Ma L.-J."/>
            <person name="Dead R."/>
            <person name="Young S."/>
            <person name="Zeng Q."/>
            <person name="Koehrsen M."/>
            <person name="Alvarado L."/>
            <person name="Berlin A."/>
            <person name="Chapman S.B."/>
            <person name="Chen Z."/>
            <person name="Freedman E."/>
            <person name="Gellesch M."/>
            <person name="Goldberg J."/>
            <person name="Griggs A."/>
            <person name="Gujja S."/>
            <person name="Heilman E.R."/>
            <person name="Heiman D."/>
            <person name="Hepburn T."/>
            <person name="Howarth C."/>
            <person name="Jen D."/>
            <person name="Larson L."/>
            <person name="Mehta T."/>
            <person name="Neiman D."/>
            <person name="Pearson M."/>
            <person name="Roberts A."/>
            <person name="Saif S."/>
            <person name="Shea T."/>
            <person name="Shenoy N."/>
            <person name="Sisk P."/>
            <person name="Stolte C."/>
            <person name="Sykes S."/>
            <person name="Walk T."/>
            <person name="White J."/>
            <person name="Yandava C."/>
            <person name="Haas B."/>
            <person name="Nusbaum C."/>
            <person name="Birren B."/>
        </authorList>
    </citation>
    <scope>NUCLEOTIDE SEQUENCE [LARGE SCALE GENOMIC DNA]</scope>
    <source>
        <strain evidence="3">R3-111a-1</strain>
    </source>
</reference>
<keyword evidence="3" id="KW-1185">Reference proteome</keyword>
<proteinExistence type="predicted"/>
<evidence type="ECO:0000313" key="2">
    <source>
        <dbReference type="EnsemblFungi" id="EJT79721"/>
    </source>
</evidence>
<dbReference type="Proteomes" id="UP000006039">
    <property type="component" value="Unassembled WGS sequence"/>
</dbReference>
<feature type="non-terminal residue" evidence="1">
    <location>
        <position position="105"/>
    </location>
</feature>
<dbReference type="EMBL" id="GL385396">
    <property type="protein sequence ID" value="EJT79721.1"/>
    <property type="molecule type" value="Genomic_DNA"/>
</dbReference>
<evidence type="ECO:0000313" key="1">
    <source>
        <dbReference type="EMBL" id="EJT79721.1"/>
    </source>
</evidence>
<dbReference type="EnsemblFungi" id="EJT79721">
    <property type="protein sequence ID" value="EJT79721"/>
    <property type="gene ID" value="GGTG_04805"/>
</dbReference>
<reference evidence="1" key="2">
    <citation type="submission" date="2010-07" db="EMBL/GenBank/DDBJ databases">
        <authorList>
            <consortium name="The Broad Institute Genome Sequencing Platform"/>
            <consortium name="Broad Institute Genome Sequencing Center for Infectious Disease"/>
            <person name="Ma L.-J."/>
            <person name="Dead R."/>
            <person name="Young S."/>
            <person name="Zeng Q."/>
            <person name="Koehrsen M."/>
            <person name="Alvarado L."/>
            <person name="Berlin A."/>
            <person name="Chapman S.B."/>
            <person name="Chen Z."/>
            <person name="Freedman E."/>
            <person name="Gellesch M."/>
            <person name="Goldberg J."/>
            <person name="Griggs A."/>
            <person name="Gujja S."/>
            <person name="Heilman E.R."/>
            <person name="Heiman D."/>
            <person name="Hepburn T."/>
            <person name="Howarth C."/>
            <person name="Jen D."/>
            <person name="Larson L."/>
            <person name="Mehta T."/>
            <person name="Neiman D."/>
            <person name="Pearson M."/>
            <person name="Roberts A."/>
            <person name="Saif S."/>
            <person name="Shea T."/>
            <person name="Shenoy N."/>
            <person name="Sisk P."/>
            <person name="Stolte C."/>
            <person name="Sykes S."/>
            <person name="Walk T."/>
            <person name="White J."/>
            <person name="Yandava C."/>
            <person name="Haas B."/>
            <person name="Nusbaum C."/>
            <person name="Birren B."/>
        </authorList>
    </citation>
    <scope>NUCLEOTIDE SEQUENCE</scope>
    <source>
        <strain evidence="1">R3-111a-1</strain>
    </source>
</reference>
<evidence type="ECO:0000313" key="3">
    <source>
        <dbReference type="Proteomes" id="UP000006039"/>
    </source>
</evidence>
<accession>J8UIL6</accession>
<reference evidence="1" key="3">
    <citation type="submission" date="2010-09" db="EMBL/GenBank/DDBJ databases">
        <title>Annotation of Gaeumannomyces graminis var. tritici R3-111a-1.</title>
        <authorList>
            <consortium name="The Broad Institute Genome Sequencing Platform"/>
            <person name="Ma L.-J."/>
            <person name="Dead R."/>
            <person name="Young S.K."/>
            <person name="Zeng Q."/>
            <person name="Gargeya S."/>
            <person name="Fitzgerald M."/>
            <person name="Haas B."/>
            <person name="Abouelleil A."/>
            <person name="Alvarado L."/>
            <person name="Arachchi H.M."/>
            <person name="Berlin A."/>
            <person name="Brown A."/>
            <person name="Chapman S.B."/>
            <person name="Chen Z."/>
            <person name="Dunbar C."/>
            <person name="Freedman E."/>
            <person name="Gearin G."/>
            <person name="Gellesch M."/>
            <person name="Goldberg J."/>
            <person name="Griggs A."/>
            <person name="Gujja S."/>
            <person name="Heiman D."/>
            <person name="Howarth C."/>
            <person name="Larson L."/>
            <person name="Lui A."/>
            <person name="MacDonald P.J.P."/>
            <person name="Mehta T."/>
            <person name="Montmayeur A."/>
            <person name="Murphy C."/>
            <person name="Neiman D."/>
            <person name="Pearson M."/>
            <person name="Priest M."/>
            <person name="Roberts A."/>
            <person name="Saif S."/>
            <person name="Shea T."/>
            <person name="Shenoy N."/>
            <person name="Sisk P."/>
            <person name="Stolte C."/>
            <person name="Sykes S."/>
            <person name="Yandava C."/>
            <person name="Wortman J."/>
            <person name="Nusbaum C."/>
            <person name="Birren B."/>
        </authorList>
    </citation>
    <scope>NUCLEOTIDE SEQUENCE</scope>
    <source>
        <strain evidence="1">R3-111a-1</strain>
    </source>
</reference>
<organism evidence="1">
    <name type="scientific">Gaeumannomyces tritici (strain R3-111a-1)</name>
    <name type="common">Wheat and barley take-all root rot fungus</name>
    <name type="synonym">Gaeumannomyces graminis var. tritici</name>
    <dbReference type="NCBI Taxonomy" id="644352"/>
    <lineage>
        <taxon>Eukaryota</taxon>
        <taxon>Fungi</taxon>
        <taxon>Dikarya</taxon>
        <taxon>Ascomycota</taxon>
        <taxon>Pezizomycotina</taxon>
        <taxon>Sordariomycetes</taxon>
        <taxon>Sordariomycetidae</taxon>
        <taxon>Magnaporthales</taxon>
        <taxon>Magnaporthaceae</taxon>
        <taxon>Gaeumannomyces</taxon>
    </lineage>
</organism>
<name>J8UIL6_GAET3</name>
<gene>
    <name evidence="2" type="primary">20345263</name>
    <name evidence="1" type="ORF">GGTG_04805</name>
</gene>
<reference evidence="2" key="5">
    <citation type="submission" date="2018-04" db="UniProtKB">
        <authorList>
            <consortium name="EnsemblFungi"/>
        </authorList>
    </citation>
    <scope>IDENTIFICATION</scope>
    <source>
        <strain evidence="2">R3-111a-1</strain>
    </source>
</reference>
<dbReference type="AlphaFoldDB" id="J8UIL6"/>
<sequence>MVLNASQAFIRYCVISIYFFRKIARNYFLTVTLCPKRVKTLYVLKKVKHKRKALYFKNVFNFGLNKYCLKFWKLLVNVYGASGLFKRIAVLLKNYLNFYYKSKSV</sequence>
<dbReference type="VEuPathDB" id="FungiDB:GGTG_04805"/>
<reference evidence="2" key="4">
    <citation type="journal article" date="2015" name="G3 (Bethesda)">
        <title>Genome sequences of three phytopathogenic species of the Magnaporthaceae family of fungi.</title>
        <authorList>
            <person name="Okagaki L.H."/>
            <person name="Nunes C.C."/>
            <person name="Sailsbery J."/>
            <person name="Clay B."/>
            <person name="Brown D."/>
            <person name="John T."/>
            <person name="Oh Y."/>
            <person name="Young N."/>
            <person name="Fitzgerald M."/>
            <person name="Haas B.J."/>
            <person name="Zeng Q."/>
            <person name="Young S."/>
            <person name="Adiconis X."/>
            <person name="Fan L."/>
            <person name="Levin J.Z."/>
            <person name="Mitchell T.K."/>
            <person name="Okubara P.A."/>
            <person name="Farman M.L."/>
            <person name="Kohn L.M."/>
            <person name="Birren B."/>
            <person name="Ma L.-J."/>
            <person name="Dean R.A."/>
        </authorList>
    </citation>
    <scope>NUCLEOTIDE SEQUENCE</scope>
    <source>
        <strain evidence="2">R3-111a-1</strain>
    </source>
</reference>